<evidence type="ECO:0000256" key="1">
    <source>
        <dbReference type="SAM" id="MobiDB-lite"/>
    </source>
</evidence>
<evidence type="ECO:0000313" key="3">
    <source>
        <dbReference type="Proteomes" id="UP000314294"/>
    </source>
</evidence>
<evidence type="ECO:0000313" key="2">
    <source>
        <dbReference type="EMBL" id="TNN87961.1"/>
    </source>
</evidence>
<feature type="region of interest" description="Disordered" evidence="1">
    <location>
        <begin position="40"/>
        <end position="65"/>
    </location>
</feature>
<feature type="region of interest" description="Disordered" evidence="1">
    <location>
        <begin position="116"/>
        <end position="135"/>
    </location>
</feature>
<dbReference type="AlphaFoldDB" id="A0A4Z2JD75"/>
<protein>
    <submittedName>
        <fullName evidence="2">Uncharacterized protein</fullName>
    </submittedName>
</protein>
<reference evidence="2 3" key="1">
    <citation type="submission" date="2019-03" db="EMBL/GenBank/DDBJ databases">
        <title>First draft genome of Liparis tanakae, snailfish: a comprehensive survey of snailfish specific genes.</title>
        <authorList>
            <person name="Kim W."/>
            <person name="Song I."/>
            <person name="Jeong J.-H."/>
            <person name="Kim D."/>
            <person name="Kim S."/>
            <person name="Ryu S."/>
            <person name="Song J.Y."/>
            <person name="Lee S.K."/>
        </authorList>
    </citation>
    <scope>NUCLEOTIDE SEQUENCE [LARGE SCALE GENOMIC DNA]</scope>
    <source>
        <tissue evidence="2">Muscle</tissue>
    </source>
</reference>
<dbReference type="Proteomes" id="UP000314294">
    <property type="component" value="Unassembled WGS sequence"/>
</dbReference>
<proteinExistence type="predicted"/>
<keyword evidence="3" id="KW-1185">Reference proteome</keyword>
<gene>
    <name evidence="2" type="ORF">EYF80_001925</name>
</gene>
<accession>A0A4Z2JD75</accession>
<comment type="caution">
    <text evidence="2">The sequence shown here is derived from an EMBL/GenBank/DDBJ whole genome shotgun (WGS) entry which is preliminary data.</text>
</comment>
<dbReference type="EMBL" id="SRLO01000008">
    <property type="protein sequence ID" value="TNN87961.1"/>
    <property type="molecule type" value="Genomic_DNA"/>
</dbReference>
<name>A0A4Z2JD75_9TELE</name>
<sequence length="254" mass="28255">MRRFLPAVSVYFSEGKRWHATGQVAGLKWMAPRSQFRLRRSGAWGPKVEPSQGGGGGGGKQEGKVRKRSLVEVELNRDHVALVLRYVGPGQVQHLWHSWKVHILFSVRADGRFTTGEVGRGPGRRSYRGEKCRAGTGGRNITPTYKMFRNLSHKMSRISVSGLPERAGCVFLPCVVNSAFLVSSGEGRGLVRSGLRSTLVLLGKHTGGNLSALTLRTEERLWVNKLPLTRLFSVRKLKRSARRRDSPASTHRFS</sequence>
<organism evidence="2 3">
    <name type="scientific">Liparis tanakae</name>
    <name type="common">Tanaka's snailfish</name>
    <dbReference type="NCBI Taxonomy" id="230148"/>
    <lineage>
        <taxon>Eukaryota</taxon>
        <taxon>Metazoa</taxon>
        <taxon>Chordata</taxon>
        <taxon>Craniata</taxon>
        <taxon>Vertebrata</taxon>
        <taxon>Euteleostomi</taxon>
        <taxon>Actinopterygii</taxon>
        <taxon>Neopterygii</taxon>
        <taxon>Teleostei</taxon>
        <taxon>Neoteleostei</taxon>
        <taxon>Acanthomorphata</taxon>
        <taxon>Eupercaria</taxon>
        <taxon>Perciformes</taxon>
        <taxon>Cottioidei</taxon>
        <taxon>Cottales</taxon>
        <taxon>Liparidae</taxon>
        <taxon>Liparis</taxon>
    </lineage>
</organism>